<dbReference type="InParanoid" id="K1VVW9"/>
<protein>
    <submittedName>
        <fullName evidence="1">Uncharacterized protein</fullName>
    </submittedName>
</protein>
<comment type="caution">
    <text evidence="1">The sequence shown here is derived from an EMBL/GenBank/DDBJ whole genome shotgun (WGS) entry which is preliminary data.</text>
</comment>
<accession>K1VVW9</accession>
<name>K1VVW9_TRIAC</name>
<reference evidence="1 2" key="1">
    <citation type="journal article" date="2012" name="Eukaryot. Cell">
        <title>Genome sequence of the Trichosporon asahii environmental strain CBS 8904.</title>
        <authorList>
            <person name="Yang R.Y."/>
            <person name="Li H.T."/>
            <person name="Zhu H."/>
            <person name="Zhou G.P."/>
            <person name="Wang M."/>
            <person name="Wang L."/>
        </authorList>
    </citation>
    <scope>NUCLEOTIDE SEQUENCE [LARGE SCALE GENOMIC DNA]</scope>
    <source>
        <strain evidence="1 2">CBS 8904</strain>
    </source>
</reference>
<organism evidence="1 2">
    <name type="scientific">Trichosporon asahii var. asahii (strain CBS 8904)</name>
    <name type="common">Yeast</name>
    <dbReference type="NCBI Taxonomy" id="1220162"/>
    <lineage>
        <taxon>Eukaryota</taxon>
        <taxon>Fungi</taxon>
        <taxon>Dikarya</taxon>
        <taxon>Basidiomycota</taxon>
        <taxon>Agaricomycotina</taxon>
        <taxon>Tremellomycetes</taxon>
        <taxon>Trichosporonales</taxon>
        <taxon>Trichosporonaceae</taxon>
        <taxon>Trichosporon</taxon>
    </lineage>
</organism>
<evidence type="ECO:0000313" key="1">
    <source>
        <dbReference type="EMBL" id="EKD03602.1"/>
    </source>
</evidence>
<keyword evidence="2" id="KW-1185">Reference proteome</keyword>
<dbReference type="HOGENOM" id="CLU_903694_0_0_1"/>
<dbReference type="EMBL" id="AMBO01000245">
    <property type="protein sequence ID" value="EKD03602.1"/>
    <property type="molecule type" value="Genomic_DNA"/>
</dbReference>
<dbReference type="Proteomes" id="UP000006757">
    <property type="component" value="Unassembled WGS sequence"/>
</dbReference>
<gene>
    <name evidence="1" type="ORF">A1Q2_02079</name>
</gene>
<sequence>MPHILDEIIANAAPETLRVLRATASWVKRAVDKNQRHFRLTKQDLGLYDSKGDFKDSSDRGVIAQEWRERPPPISRRNSCSLRLRCRATATGALQQGVPLRMDVLDVEALPMRMWQDYVDDGLGIPFAFNRNRFHAPQYSSFGSGNWTEHWAKVNEKWYSVQPRLVRYLDGLGSSDSRYGEHRYKPNLCAVHFCDLKEFDIALSQLTVHAEGFQRDCAPLTAVLNIRLGATCSLVPQRQIPWRTSNIHKREGDLTLLVTADSSYARAVRGTPSLFWNDLLHFIHAPSVLTASQICRDKGSITIVGSDA</sequence>
<dbReference type="AlphaFoldDB" id="K1VVW9"/>
<evidence type="ECO:0000313" key="2">
    <source>
        <dbReference type="Proteomes" id="UP000006757"/>
    </source>
</evidence>
<proteinExistence type="predicted"/>